<dbReference type="Proteomes" id="UP000828390">
    <property type="component" value="Unassembled WGS sequence"/>
</dbReference>
<evidence type="ECO:0000313" key="2">
    <source>
        <dbReference type="EMBL" id="KAH3737333.1"/>
    </source>
</evidence>
<feature type="compositionally biased region" description="Polar residues" evidence="1">
    <location>
        <begin position="10"/>
        <end position="20"/>
    </location>
</feature>
<reference evidence="2" key="2">
    <citation type="submission" date="2020-11" db="EMBL/GenBank/DDBJ databases">
        <authorList>
            <person name="McCartney M.A."/>
            <person name="Auch B."/>
            <person name="Kono T."/>
            <person name="Mallez S."/>
            <person name="Becker A."/>
            <person name="Gohl D.M."/>
            <person name="Silverstein K.A.T."/>
            <person name="Koren S."/>
            <person name="Bechman K.B."/>
            <person name="Herman A."/>
            <person name="Abrahante J.E."/>
            <person name="Garbe J."/>
        </authorList>
    </citation>
    <scope>NUCLEOTIDE SEQUENCE</scope>
    <source>
        <strain evidence="2">Duluth1</strain>
        <tissue evidence="2">Whole animal</tissue>
    </source>
</reference>
<comment type="caution">
    <text evidence="2">The sequence shown here is derived from an EMBL/GenBank/DDBJ whole genome shotgun (WGS) entry which is preliminary data.</text>
</comment>
<organism evidence="2 3">
    <name type="scientific">Dreissena polymorpha</name>
    <name type="common">Zebra mussel</name>
    <name type="synonym">Mytilus polymorpha</name>
    <dbReference type="NCBI Taxonomy" id="45954"/>
    <lineage>
        <taxon>Eukaryota</taxon>
        <taxon>Metazoa</taxon>
        <taxon>Spiralia</taxon>
        <taxon>Lophotrochozoa</taxon>
        <taxon>Mollusca</taxon>
        <taxon>Bivalvia</taxon>
        <taxon>Autobranchia</taxon>
        <taxon>Heteroconchia</taxon>
        <taxon>Euheterodonta</taxon>
        <taxon>Imparidentia</taxon>
        <taxon>Neoheterodontei</taxon>
        <taxon>Myida</taxon>
        <taxon>Dreissenoidea</taxon>
        <taxon>Dreissenidae</taxon>
        <taxon>Dreissena</taxon>
    </lineage>
</organism>
<keyword evidence="3" id="KW-1185">Reference proteome</keyword>
<feature type="region of interest" description="Disordered" evidence="1">
    <location>
        <begin position="1"/>
        <end position="23"/>
    </location>
</feature>
<gene>
    <name evidence="2" type="ORF">DPMN_043916</name>
</gene>
<protein>
    <submittedName>
        <fullName evidence="2">Uncharacterized protein</fullName>
    </submittedName>
</protein>
<proteinExistence type="predicted"/>
<evidence type="ECO:0000256" key="1">
    <source>
        <dbReference type="SAM" id="MobiDB-lite"/>
    </source>
</evidence>
<name>A0A9D4HYD3_DREPO</name>
<reference evidence="2" key="1">
    <citation type="journal article" date="2019" name="bioRxiv">
        <title>The Genome of the Zebra Mussel, Dreissena polymorpha: A Resource for Invasive Species Research.</title>
        <authorList>
            <person name="McCartney M.A."/>
            <person name="Auch B."/>
            <person name="Kono T."/>
            <person name="Mallez S."/>
            <person name="Zhang Y."/>
            <person name="Obille A."/>
            <person name="Becker A."/>
            <person name="Abrahante J.E."/>
            <person name="Garbe J."/>
            <person name="Badalamenti J.P."/>
            <person name="Herman A."/>
            <person name="Mangelson H."/>
            <person name="Liachko I."/>
            <person name="Sullivan S."/>
            <person name="Sone E.D."/>
            <person name="Koren S."/>
            <person name="Silverstein K.A.T."/>
            <person name="Beckman K.B."/>
            <person name="Gohl D.M."/>
        </authorList>
    </citation>
    <scope>NUCLEOTIDE SEQUENCE</scope>
    <source>
        <strain evidence="2">Duluth1</strain>
        <tissue evidence="2">Whole animal</tissue>
    </source>
</reference>
<dbReference type="AlphaFoldDB" id="A0A9D4HYD3"/>
<evidence type="ECO:0000313" key="3">
    <source>
        <dbReference type="Proteomes" id="UP000828390"/>
    </source>
</evidence>
<accession>A0A9D4HYD3</accession>
<sequence>MYGHKEEFTRLSTRRVQGTSRRLPDSLRRCQNRIDTCRTLRRCKAVFQNGGAPSGDS</sequence>
<dbReference type="EMBL" id="JAIWYP010000011">
    <property type="protein sequence ID" value="KAH3737333.1"/>
    <property type="molecule type" value="Genomic_DNA"/>
</dbReference>